<evidence type="ECO:0000256" key="3">
    <source>
        <dbReference type="ARBA" id="ARBA00023239"/>
    </source>
</evidence>
<dbReference type="InterPro" id="IPR044814">
    <property type="entry name" value="Terpene_cyclase_plant_C1"/>
</dbReference>
<dbReference type="InParanoid" id="A0A2G5E7E4"/>
<evidence type="ECO:0000313" key="6">
    <source>
        <dbReference type="EMBL" id="PIA51621.1"/>
    </source>
</evidence>
<dbReference type="Pfam" id="PF03936">
    <property type="entry name" value="Terpene_synth_C"/>
    <property type="match status" value="1"/>
</dbReference>
<evidence type="ECO:0000313" key="7">
    <source>
        <dbReference type="Proteomes" id="UP000230069"/>
    </source>
</evidence>
<sequence>MHRSDHIKSSTNACFQLDPEVNQVIRPSTPTYHASLWNDHFSSNSTCDTKTNTINEQRIEELKKQVKSLLYLASGDLFQEVELIDNIQRLGLAYHFEIEIETMLQRIHDENIQVFNQNVDDCTNLHRVALQFRLLRQAGYYVSHDSKTSTDIFNKFKDEQGKFKSSLTSDVRCILSLYQASYLGFNGEHIMDEATDFTTKHLKSMVTQLSSRPLASEIQRALELPLQKSIDRVDARDYISTYQEDERRNESLLELAKLDYNMVQSIYQSEIREILRWWESMNIMSKLPFEIRDRVVEGYCMVLVLKSEPQYSIGRILLTKIYTIFSVLDDAFDMYGNLEELAPLAYAFQRWDVEEANELPEHMKVIFQEMLNVIDGVEVETITKGQFNGLPYLKQEIKDYTRGLLEEASMLFSGDMPTLEEWLPVALVTIGANCFLLAAVMGAKELAKKEVFDWIASKPKIIRCCYLIVRLCDDIGTFKVEQERGIILSTVTSCMKDNDISESEAVQKLQKRARSLWKDMNEECCKSNPVPMSVLKIILNFTRDAELYYAEGVDGYTNSNGRTKDIVASLLVDPIPI</sequence>
<dbReference type="SFLD" id="SFLDS00005">
    <property type="entry name" value="Isoprenoid_Synthase_Type_I"/>
    <property type="match status" value="1"/>
</dbReference>
<evidence type="ECO:0000256" key="1">
    <source>
        <dbReference type="ARBA" id="ARBA00022723"/>
    </source>
</evidence>
<dbReference type="STRING" id="218851.A0A2G5E7E4"/>
<keyword evidence="1" id="KW-0479">Metal-binding</keyword>
<accession>A0A2G5E7E4</accession>
<dbReference type="InterPro" id="IPR008930">
    <property type="entry name" value="Terpenoid_cyclase/PrenylTrfase"/>
</dbReference>
<dbReference type="Pfam" id="PF01397">
    <property type="entry name" value="Terpene_synth"/>
    <property type="match status" value="1"/>
</dbReference>
<proteinExistence type="predicted"/>
<name>A0A2G5E7E4_AQUCA</name>
<dbReference type="PANTHER" id="PTHR31225">
    <property type="entry name" value="OS04G0344100 PROTEIN-RELATED"/>
    <property type="match status" value="1"/>
</dbReference>
<dbReference type="GO" id="GO:0000287">
    <property type="term" value="F:magnesium ion binding"/>
    <property type="evidence" value="ECO:0007669"/>
    <property type="project" value="InterPro"/>
</dbReference>
<dbReference type="OrthoDB" id="1877784at2759"/>
<dbReference type="FunCoup" id="A0A2G5E7E4">
    <property type="interactions" value="94"/>
</dbReference>
<dbReference type="Proteomes" id="UP000230069">
    <property type="component" value="Unassembled WGS sequence"/>
</dbReference>
<dbReference type="FunFam" id="1.50.10.130:FF:000001">
    <property type="entry name" value="Isoprene synthase, chloroplastic"/>
    <property type="match status" value="1"/>
</dbReference>
<evidence type="ECO:0000259" key="4">
    <source>
        <dbReference type="Pfam" id="PF01397"/>
    </source>
</evidence>
<dbReference type="InterPro" id="IPR050148">
    <property type="entry name" value="Terpene_synthase-like"/>
</dbReference>
<keyword evidence="3" id="KW-0456">Lyase</keyword>
<feature type="domain" description="Terpene synthase metal-binding" evidence="5">
    <location>
        <begin position="280"/>
        <end position="519"/>
    </location>
</feature>
<dbReference type="PANTHER" id="PTHR31225:SF93">
    <property type="entry name" value="ALPHA-HUMULENE_(-)-(E)-BETA-CARYOPHYLLENE SYNTHASE"/>
    <property type="match status" value="1"/>
</dbReference>
<dbReference type="SUPFAM" id="SSF48576">
    <property type="entry name" value="Terpenoid synthases"/>
    <property type="match status" value="1"/>
</dbReference>
<dbReference type="InterPro" id="IPR005630">
    <property type="entry name" value="Terpene_synthase_metal-bd"/>
</dbReference>
<dbReference type="SUPFAM" id="SSF48239">
    <property type="entry name" value="Terpenoid cyclases/Protein prenyltransferases"/>
    <property type="match status" value="1"/>
</dbReference>
<feature type="domain" description="Terpene synthase N-terminal" evidence="4">
    <location>
        <begin position="37"/>
        <end position="222"/>
    </location>
</feature>
<dbReference type="InterPro" id="IPR034741">
    <property type="entry name" value="Terpene_cyclase-like_1_C"/>
</dbReference>
<dbReference type="SFLD" id="SFLDG01019">
    <property type="entry name" value="Terpene_Cyclase_Like_1_C_Termi"/>
    <property type="match status" value="1"/>
</dbReference>
<dbReference type="EMBL" id="KZ305028">
    <property type="protein sequence ID" value="PIA51621.1"/>
    <property type="molecule type" value="Genomic_DNA"/>
</dbReference>
<dbReference type="InterPro" id="IPR008949">
    <property type="entry name" value="Isoprenoid_synthase_dom_sf"/>
</dbReference>
<keyword evidence="2" id="KW-0460">Magnesium</keyword>
<evidence type="ECO:0000256" key="2">
    <source>
        <dbReference type="ARBA" id="ARBA00022842"/>
    </source>
</evidence>
<dbReference type="Gene3D" id="1.50.10.130">
    <property type="entry name" value="Terpene synthase, N-terminal domain"/>
    <property type="match status" value="1"/>
</dbReference>
<dbReference type="AlphaFoldDB" id="A0A2G5E7E4"/>
<gene>
    <name evidence="6" type="ORF">AQUCO_01100462v1</name>
</gene>
<dbReference type="InterPro" id="IPR001906">
    <property type="entry name" value="Terpene_synth_N"/>
</dbReference>
<keyword evidence="7" id="KW-1185">Reference proteome</keyword>
<dbReference type="GO" id="GO:0010333">
    <property type="term" value="F:terpene synthase activity"/>
    <property type="evidence" value="ECO:0007669"/>
    <property type="project" value="InterPro"/>
</dbReference>
<evidence type="ECO:0000259" key="5">
    <source>
        <dbReference type="Pfam" id="PF03936"/>
    </source>
</evidence>
<dbReference type="FunFam" id="1.10.600.10:FF:000007">
    <property type="entry name" value="Isoprene synthase, chloroplastic"/>
    <property type="match status" value="1"/>
</dbReference>
<organism evidence="6 7">
    <name type="scientific">Aquilegia coerulea</name>
    <name type="common">Rocky mountain columbine</name>
    <dbReference type="NCBI Taxonomy" id="218851"/>
    <lineage>
        <taxon>Eukaryota</taxon>
        <taxon>Viridiplantae</taxon>
        <taxon>Streptophyta</taxon>
        <taxon>Embryophyta</taxon>
        <taxon>Tracheophyta</taxon>
        <taxon>Spermatophyta</taxon>
        <taxon>Magnoliopsida</taxon>
        <taxon>Ranunculales</taxon>
        <taxon>Ranunculaceae</taxon>
        <taxon>Thalictroideae</taxon>
        <taxon>Aquilegia</taxon>
    </lineage>
</organism>
<dbReference type="InterPro" id="IPR036965">
    <property type="entry name" value="Terpene_synth_N_sf"/>
</dbReference>
<dbReference type="CDD" id="cd00684">
    <property type="entry name" value="Terpene_cyclase_plant_C1"/>
    <property type="match status" value="1"/>
</dbReference>
<dbReference type="GO" id="GO:0016102">
    <property type="term" value="P:diterpenoid biosynthetic process"/>
    <property type="evidence" value="ECO:0007669"/>
    <property type="project" value="InterPro"/>
</dbReference>
<protein>
    <submittedName>
        <fullName evidence="6">Uncharacterized protein</fullName>
    </submittedName>
</protein>
<reference evidence="6 7" key="1">
    <citation type="submission" date="2017-09" db="EMBL/GenBank/DDBJ databases">
        <title>WGS assembly of Aquilegia coerulea Goldsmith.</title>
        <authorList>
            <person name="Hodges S."/>
            <person name="Kramer E."/>
            <person name="Nordborg M."/>
            <person name="Tomkins J."/>
            <person name="Borevitz J."/>
            <person name="Derieg N."/>
            <person name="Yan J."/>
            <person name="Mihaltcheva S."/>
            <person name="Hayes R.D."/>
            <person name="Rokhsar D."/>
        </authorList>
    </citation>
    <scope>NUCLEOTIDE SEQUENCE [LARGE SCALE GENOMIC DNA]</scope>
    <source>
        <strain evidence="7">cv. Goldsmith</strain>
    </source>
</reference>
<dbReference type="Gene3D" id="1.10.600.10">
    <property type="entry name" value="Farnesyl Diphosphate Synthase"/>
    <property type="match status" value="1"/>
</dbReference>